<dbReference type="AlphaFoldDB" id="A0A5N6J1T7"/>
<keyword evidence="2" id="KW-1185">Reference proteome</keyword>
<sequence length="120" mass="13333">MSSHSRQSLPPSLTPSKKAIMCRLCRSAITGGWAMPDYLDYWIVSLTVFRGPTGHNLAISTPFRRQGDMSDGTYDLIKSKHRHLLGSCIRRSMPPYTQNFTNGAIPPKNMIGNGLILVKV</sequence>
<evidence type="ECO:0000313" key="2">
    <source>
        <dbReference type="Proteomes" id="UP000326289"/>
    </source>
</evidence>
<evidence type="ECO:0000313" key="1">
    <source>
        <dbReference type="EMBL" id="KAB8272200.1"/>
    </source>
</evidence>
<accession>A0A5N6J1T7</accession>
<dbReference type="Proteomes" id="UP000326289">
    <property type="component" value="Unassembled WGS sequence"/>
</dbReference>
<proteinExistence type="predicted"/>
<organism evidence="1 2">
    <name type="scientific">Aspergillus minisclerotigenes</name>
    <dbReference type="NCBI Taxonomy" id="656917"/>
    <lineage>
        <taxon>Eukaryota</taxon>
        <taxon>Fungi</taxon>
        <taxon>Dikarya</taxon>
        <taxon>Ascomycota</taxon>
        <taxon>Pezizomycotina</taxon>
        <taxon>Eurotiomycetes</taxon>
        <taxon>Eurotiomycetidae</taxon>
        <taxon>Eurotiales</taxon>
        <taxon>Aspergillaceae</taxon>
        <taxon>Aspergillus</taxon>
        <taxon>Aspergillus subgen. Circumdati</taxon>
    </lineage>
</organism>
<name>A0A5N6J1T7_9EURO</name>
<reference evidence="1 2" key="1">
    <citation type="submission" date="2019-04" db="EMBL/GenBank/DDBJ databases">
        <title>Fungal friends and foes A comparative genomics study of 23 Aspergillus species from section Flavi.</title>
        <authorList>
            <consortium name="DOE Joint Genome Institute"/>
            <person name="Kjaerbolling I."/>
            <person name="Vesth T.C."/>
            <person name="Frisvad J.C."/>
            <person name="Nybo J.L."/>
            <person name="Theobald S."/>
            <person name="Kildgaard S."/>
            <person name="Petersen T.I."/>
            <person name="Kuo A."/>
            <person name="Sato A."/>
            <person name="Lyhne E.K."/>
            <person name="Kogle M.E."/>
            <person name="Wiebenga A."/>
            <person name="Kun R.S."/>
            <person name="Lubbers R.J."/>
            <person name="Makela M.R."/>
            <person name="Barry K."/>
            <person name="Chovatia M."/>
            <person name="Clum A."/>
            <person name="Daum C."/>
            <person name="Haridas S."/>
            <person name="He G."/>
            <person name="LaButti K."/>
            <person name="Lipzen A."/>
            <person name="Mondo S."/>
            <person name="Pangilinan J."/>
            <person name="Riley R."/>
            <person name="Salamov A."/>
            <person name="Simmons B.A."/>
            <person name="Magnuson J.K."/>
            <person name="Henrissat B."/>
            <person name="Mortensen U.H."/>
            <person name="Larsen T.O."/>
            <person name="De vries R.P."/>
            <person name="Grigoriev I.V."/>
            <person name="Machida M."/>
            <person name="Baker S.E."/>
            <person name="Andersen M.R."/>
        </authorList>
    </citation>
    <scope>NUCLEOTIDE SEQUENCE [LARGE SCALE GENOMIC DNA]</scope>
    <source>
        <strain evidence="1 2">CBS 117635</strain>
    </source>
</reference>
<dbReference type="EMBL" id="ML732808">
    <property type="protein sequence ID" value="KAB8272200.1"/>
    <property type="molecule type" value="Genomic_DNA"/>
</dbReference>
<feature type="non-terminal residue" evidence="1">
    <location>
        <position position="120"/>
    </location>
</feature>
<protein>
    <submittedName>
        <fullName evidence="1">Uncharacterized protein</fullName>
    </submittedName>
</protein>
<gene>
    <name evidence="1" type="ORF">BDV30DRAFT_212508</name>
</gene>